<accession>A0A3L6RGV8</accession>
<feature type="domain" description="Transposase MuDR plant" evidence="1">
    <location>
        <begin position="68"/>
        <end position="132"/>
    </location>
</feature>
<dbReference type="OrthoDB" id="685814at2759"/>
<evidence type="ECO:0000313" key="2">
    <source>
        <dbReference type="EMBL" id="RLN03623.1"/>
    </source>
</evidence>
<dbReference type="Pfam" id="PF03108">
    <property type="entry name" value="DBD_Tnp_Mut"/>
    <property type="match status" value="1"/>
</dbReference>
<evidence type="ECO:0000313" key="3">
    <source>
        <dbReference type="Proteomes" id="UP000275267"/>
    </source>
</evidence>
<dbReference type="AlphaFoldDB" id="A0A3L6RGV8"/>
<keyword evidence="3" id="KW-1185">Reference proteome</keyword>
<dbReference type="Proteomes" id="UP000275267">
    <property type="component" value="Unassembled WGS sequence"/>
</dbReference>
<dbReference type="EMBL" id="PQIB02000008">
    <property type="protein sequence ID" value="RLN03623.1"/>
    <property type="molecule type" value="Genomic_DNA"/>
</dbReference>
<evidence type="ECO:0000259" key="1">
    <source>
        <dbReference type="Pfam" id="PF03108"/>
    </source>
</evidence>
<sequence>MYLEDAHVQVVACGHKQKDKEYCFDDESEDASEMEMESGSDLEADEEILDHEADHILNMEYDKEDPPMSVGTSYRSMKEFKLALSQHTIKHKFEYNTEKSAPHRFRAYCSRRDEDKCPWRLHAAKADDSGTVVVRKNPCAHDCSSTRRKKKVKNATKHWVCAKVKDWFICDATLGAKELQKKLKEHHKVSIHYKRVYMGKELALRQLYGDWDSNFDNLFRFKAQIESTCPGSIVVIDHHTIKEKIRFRRFFFALKHCIEGFLSGIPGIPCKHAIAFITSLSNTPLEKYVDHYYSIDKFKSAYGQLIPAMEDKRQWPKSSHGFFMHPPLLKATAGRTKTERHKGCSEKKRKSGQHKCPICQDFGHRWHNCKRGNPDDIAAMMEVRGPPKQKAKKTKTAHSCIVP</sequence>
<dbReference type="PANTHER" id="PTHR31973:SF195">
    <property type="entry name" value="MUDR FAMILY TRANSPOSASE"/>
    <property type="match status" value="1"/>
</dbReference>
<comment type="caution">
    <text evidence="2">The sequence shown here is derived from an EMBL/GenBank/DDBJ whole genome shotgun (WGS) entry which is preliminary data.</text>
</comment>
<proteinExistence type="predicted"/>
<gene>
    <name evidence="2" type="ORF">C2845_PM13G07750</name>
</gene>
<reference evidence="3" key="1">
    <citation type="journal article" date="2019" name="Nat. Commun.">
        <title>The genome of broomcorn millet.</title>
        <authorList>
            <person name="Zou C."/>
            <person name="Miki D."/>
            <person name="Li D."/>
            <person name="Tang Q."/>
            <person name="Xiao L."/>
            <person name="Rajput S."/>
            <person name="Deng P."/>
            <person name="Jia W."/>
            <person name="Huang R."/>
            <person name="Zhang M."/>
            <person name="Sun Y."/>
            <person name="Hu J."/>
            <person name="Fu X."/>
            <person name="Schnable P.S."/>
            <person name="Li F."/>
            <person name="Zhang H."/>
            <person name="Feng B."/>
            <person name="Zhu X."/>
            <person name="Liu R."/>
            <person name="Schnable J.C."/>
            <person name="Zhu J.-K."/>
            <person name="Zhang H."/>
        </authorList>
    </citation>
    <scope>NUCLEOTIDE SEQUENCE [LARGE SCALE GENOMIC DNA]</scope>
</reference>
<dbReference type="InterPro" id="IPR004332">
    <property type="entry name" value="Transposase_MuDR"/>
</dbReference>
<organism evidence="2 3">
    <name type="scientific">Panicum miliaceum</name>
    <name type="common">Proso millet</name>
    <name type="synonym">Broomcorn millet</name>
    <dbReference type="NCBI Taxonomy" id="4540"/>
    <lineage>
        <taxon>Eukaryota</taxon>
        <taxon>Viridiplantae</taxon>
        <taxon>Streptophyta</taxon>
        <taxon>Embryophyta</taxon>
        <taxon>Tracheophyta</taxon>
        <taxon>Spermatophyta</taxon>
        <taxon>Magnoliopsida</taxon>
        <taxon>Liliopsida</taxon>
        <taxon>Poales</taxon>
        <taxon>Poaceae</taxon>
        <taxon>PACMAD clade</taxon>
        <taxon>Panicoideae</taxon>
        <taxon>Panicodae</taxon>
        <taxon>Paniceae</taxon>
        <taxon>Panicinae</taxon>
        <taxon>Panicum</taxon>
        <taxon>Panicum sect. Panicum</taxon>
    </lineage>
</organism>
<name>A0A3L6RGV8_PANMI</name>
<protein>
    <recommendedName>
        <fullName evidence="1">Transposase MuDR plant domain-containing protein</fullName>
    </recommendedName>
</protein>
<dbReference type="STRING" id="4540.A0A3L6RGV8"/>
<dbReference type="PANTHER" id="PTHR31973">
    <property type="entry name" value="POLYPROTEIN, PUTATIVE-RELATED"/>
    <property type="match status" value="1"/>
</dbReference>